<organism evidence="8 9">
    <name type="scientific">Methanotorris formicicus Mc-S-70</name>
    <dbReference type="NCBI Taxonomy" id="647171"/>
    <lineage>
        <taxon>Archaea</taxon>
        <taxon>Methanobacteriati</taxon>
        <taxon>Methanobacteriota</taxon>
        <taxon>Methanomada group</taxon>
        <taxon>Methanococci</taxon>
        <taxon>Methanococcales</taxon>
        <taxon>Methanocaldococcaceae</taxon>
        <taxon>Methanotorris</taxon>
    </lineage>
</organism>
<dbReference type="InterPro" id="IPR051449">
    <property type="entry name" value="ABC-2_transporter_component"/>
</dbReference>
<gene>
    <name evidence="8" type="ORF">MetfoDRAFT_0304</name>
</gene>
<evidence type="ECO:0000256" key="1">
    <source>
        <dbReference type="ARBA" id="ARBA00004651"/>
    </source>
</evidence>
<dbReference type="AlphaFoldDB" id="H1KWY1"/>
<sequence>MKINTSKIKTIAKHEILSTIKRKQFLIGTVGVPLVMIIIAVIGFYFSSDIGNLKIGYIDYFGTDIPNKITKYNPVQQKNITIYFIKYNDTKKGKNDVMMGKVDVLAIIPKDYLDTGKITIYSTTKSINPTITETLRNLLVETLLKDKVDNKTYNRVKSPLSLEIYSISENGEEKESVFSQILPIGFVVILYIAITTVSGLIVGNTIEEKEHRIMEVLLSFTNAENIMIGKILGISVVGLVQISIWLMFALPVVVAYALKISMFLVVMAIVFFILAYLFYTSLLCGIASLYTNPKDASQIIAPIVIIQTIPFMMLNLIITNPNHYIVKILSYIPFTAPQVMLMRLSITNLEVWELALSLLIMILSTILSFIISIKLFKIGTLIYEENMSLKKVLKILRNSKS</sequence>
<dbReference type="EMBL" id="AGJL01000005">
    <property type="protein sequence ID" value="EHP88807.1"/>
    <property type="molecule type" value="Genomic_DNA"/>
</dbReference>
<keyword evidence="4 6" id="KW-1133">Transmembrane helix</keyword>
<evidence type="ECO:0000256" key="6">
    <source>
        <dbReference type="SAM" id="Phobius"/>
    </source>
</evidence>
<evidence type="ECO:0000313" key="8">
    <source>
        <dbReference type="EMBL" id="EHP88807.1"/>
    </source>
</evidence>
<keyword evidence="3 6" id="KW-0812">Transmembrane</keyword>
<dbReference type="PANTHER" id="PTHR30294:SF29">
    <property type="entry name" value="MULTIDRUG ABC TRANSPORTER PERMEASE YBHS-RELATED"/>
    <property type="match status" value="1"/>
</dbReference>
<dbReference type="InterPro" id="IPR013525">
    <property type="entry name" value="ABC2_TM"/>
</dbReference>
<evidence type="ECO:0000256" key="4">
    <source>
        <dbReference type="ARBA" id="ARBA00022989"/>
    </source>
</evidence>
<comment type="caution">
    <text evidence="8">The sequence shown here is derived from an EMBL/GenBank/DDBJ whole genome shotgun (WGS) entry which is preliminary data.</text>
</comment>
<name>H1KWY1_9EURY</name>
<evidence type="ECO:0000313" key="9">
    <source>
        <dbReference type="Proteomes" id="UP000003706"/>
    </source>
</evidence>
<dbReference type="GO" id="GO:0005886">
    <property type="term" value="C:plasma membrane"/>
    <property type="evidence" value="ECO:0007669"/>
    <property type="project" value="UniProtKB-SubCell"/>
</dbReference>
<evidence type="ECO:0000259" key="7">
    <source>
        <dbReference type="Pfam" id="PF12698"/>
    </source>
</evidence>
<reference evidence="8 9" key="1">
    <citation type="submission" date="2011-09" db="EMBL/GenBank/DDBJ databases">
        <title>The draft genome of Methanotorris formicicus Mc-S-70.</title>
        <authorList>
            <consortium name="US DOE Joint Genome Institute (JGI-PGF)"/>
            <person name="Lucas S."/>
            <person name="Han J."/>
            <person name="Lapidus A."/>
            <person name="Cheng J.-F."/>
            <person name="Goodwin L."/>
            <person name="Pitluck S."/>
            <person name="Peters L."/>
            <person name="Land M.L."/>
            <person name="Hauser L."/>
            <person name="Sieprawska-Lupa M."/>
            <person name="Takai K."/>
            <person name="Miyazaki J."/>
            <person name="Whitman W."/>
            <person name="Woyke T.J."/>
        </authorList>
    </citation>
    <scope>NUCLEOTIDE SEQUENCE [LARGE SCALE GENOMIC DNA]</scope>
    <source>
        <strain evidence="8 9">Mc-S-70</strain>
    </source>
</reference>
<dbReference type="OrthoDB" id="146982at2157"/>
<feature type="transmembrane region" description="Helical" evidence="6">
    <location>
        <begin position="25"/>
        <end position="46"/>
    </location>
</feature>
<evidence type="ECO:0000256" key="2">
    <source>
        <dbReference type="ARBA" id="ARBA00022475"/>
    </source>
</evidence>
<protein>
    <recommendedName>
        <fullName evidence="7">ABC-2 type transporter transmembrane domain-containing protein</fullName>
    </recommendedName>
</protein>
<evidence type="ECO:0000256" key="5">
    <source>
        <dbReference type="ARBA" id="ARBA00023136"/>
    </source>
</evidence>
<accession>H1KWY1</accession>
<dbReference type="Pfam" id="PF12698">
    <property type="entry name" value="ABC2_membrane_3"/>
    <property type="match status" value="1"/>
</dbReference>
<keyword evidence="5 6" id="KW-0472">Membrane</keyword>
<feature type="transmembrane region" description="Helical" evidence="6">
    <location>
        <begin position="260"/>
        <end position="287"/>
    </location>
</feature>
<dbReference type="PANTHER" id="PTHR30294">
    <property type="entry name" value="MEMBRANE COMPONENT OF ABC TRANSPORTER YHHJ-RELATED"/>
    <property type="match status" value="1"/>
</dbReference>
<dbReference type="Proteomes" id="UP000003706">
    <property type="component" value="Unassembled WGS sequence"/>
</dbReference>
<feature type="transmembrane region" description="Helical" evidence="6">
    <location>
        <begin position="181"/>
        <end position="206"/>
    </location>
</feature>
<feature type="transmembrane region" description="Helical" evidence="6">
    <location>
        <begin position="354"/>
        <end position="376"/>
    </location>
</feature>
<evidence type="ECO:0000256" key="3">
    <source>
        <dbReference type="ARBA" id="ARBA00022692"/>
    </source>
</evidence>
<keyword evidence="9" id="KW-1185">Reference proteome</keyword>
<dbReference type="STRING" id="647171.MetfoDRAFT_0304"/>
<feature type="domain" description="ABC-2 type transporter transmembrane" evidence="7">
    <location>
        <begin position="23"/>
        <end position="373"/>
    </location>
</feature>
<keyword evidence="2" id="KW-1003">Cell membrane</keyword>
<proteinExistence type="predicted"/>
<dbReference type="RefSeq" id="WP_007043750.1">
    <property type="nucleotide sequence ID" value="NZ_AGJL01000005.1"/>
</dbReference>
<feature type="transmembrane region" description="Helical" evidence="6">
    <location>
        <begin position="299"/>
        <end position="318"/>
    </location>
</feature>
<dbReference type="GO" id="GO:0140359">
    <property type="term" value="F:ABC-type transporter activity"/>
    <property type="evidence" value="ECO:0007669"/>
    <property type="project" value="InterPro"/>
</dbReference>
<comment type="subcellular location">
    <subcellularLocation>
        <location evidence="1">Cell membrane</location>
        <topology evidence="1">Multi-pass membrane protein</topology>
    </subcellularLocation>
</comment>
<feature type="transmembrane region" description="Helical" evidence="6">
    <location>
        <begin position="227"/>
        <end position="248"/>
    </location>
</feature>